<name>A0A0F8WQY4_9ZZZZ</name>
<proteinExistence type="predicted"/>
<sequence length="117" mass="13653">KKMFQVDNLVITKGLNELGDQELGVAETYSITKPHHYIQPILMQYTGLKDSQLIEEYYGDIIISTFDGGDEWELFVIEDGLSAVLFRNIDTDEIWYFWQMPICYVIGNIYSYPELIK</sequence>
<dbReference type="AlphaFoldDB" id="A0A0F8WQY4"/>
<reference evidence="2" key="1">
    <citation type="journal article" date="2015" name="Nature">
        <title>Complex archaea that bridge the gap between prokaryotes and eukaryotes.</title>
        <authorList>
            <person name="Spang A."/>
            <person name="Saw J.H."/>
            <person name="Jorgensen S.L."/>
            <person name="Zaremba-Niedzwiedzka K."/>
            <person name="Martijn J."/>
            <person name="Lind A.E."/>
            <person name="van Eijk R."/>
            <person name="Schleper C."/>
            <person name="Guy L."/>
            <person name="Ettema T.J."/>
        </authorList>
    </citation>
    <scope>NUCLEOTIDE SEQUENCE</scope>
</reference>
<dbReference type="Gene3D" id="2.30.30.290">
    <property type="entry name" value="YopX-like domains"/>
    <property type="match status" value="1"/>
</dbReference>
<dbReference type="Pfam" id="PF09643">
    <property type="entry name" value="YopX"/>
    <property type="match status" value="1"/>
</dbReference>
<feature type="domain" description="YopX protein" evidence="1">
    <location>
        <begin position="28"/>
        <end position="117"/>
    </location>
</feature>
<protein>
    <recommendedName>
        <fullName evidence="1">YopX protein domain-containing protein</fullName>
    </recommendedName>
</protein>
<dbReference type="SUPFAM" id="SSF159006">
    <property type="entry name" value="YopX-like"/>
    <property type="match status" value="1"/>
</dbReference>
<feature type="non-terminal residue" evidence="2">
    <location>
        <position position="1"/>
    </location>
</feature>
<accession>A0A0F8WQY4</accession>
<gene>
    <name evidence="2" type="ORF">LCGC14_3121760</name>
</gene>
<evidence type="ECO:0000313" key="2">
    <source>
        <dbReference type="EMBL" id="KKK50765.1"/>
    </source>
</evidence>
<comment type="caution">
    <text evidence="2">The sequence shown here is derived from an EMBL/GenBank/DDBJ whole genome shotgun (WGS) entry which is preliminary data.</text>
</comment>
<dbReference type="EMBL" id="LAZR01067857">
    <property type="protein sequence ID" value="KKK50765.1"/>
    <property type="molecule type" value="Genomic_DNA"/>
</dbReference>
<evidence type="ECO:0000259" key="1">
    <source>
        <dbReference type="Pfam" id="PF09643"/>
    </source>
</evidence>
<organism evidence="2">
    <name type="scientific">marine sediment metagenome</name>
    <dbReference type="NCBI Taxonomy" id="412755"/>
    <lineage>
        <taxon>unclassified sequences</taxon>
        <taxon>metagenomes</taxon>
        <taxon>ecological metagenomes</taxon>
    </lineage>
</organism>
<dbReference type="InterPro" id="IPR023385">
    <property type="entry name" value="YopX-like_C"/>
</dbReference>
<dbReference type="InterPro" id="IPR019096">
    <property type="entry name" value="YopX_protein"/>
</dbReference>